<keyword evidence="2" id="KW-0808">Transferase</keyword>
<dbReference type="Proteomes" id="UP000245820">
    <property type="component" value="Chromosome"/>
</dbReference>
<evidence type="ECO:0000259" key="1">
    <source>
        <dbReference type="Pfam" id="PF13649"/>
    </source>
</evidence>
<sequence length="223" mass="24091">MSHFHDPAMVARYHDGPPRFVPGFADMQRMARVLLAEHAPLDARVLVLGAGGGLELKAFADGQPGWTFDGVDPSAAMLDLARQLVAAHGDRVRLHQGYVDVAPPGPFDAAACLLTMHFMPPAERRHALGAIHARLKPGSPFVVMHMSVAAGPGERARWMARDEAFAVAGGVAPEMARQRREGIEASLPVLSPHEDEALLREAGFSDIDVFYVGGVFRGWICRS</sequence>
<dbReference type="AlphaFoldDB" id="A0A2S2DQE5"/>
<dbReference type="GO" id="GO:0008168">
    <property type="term" value="F:methyltransferase activity"/>
    <property type="evidence" value="ECO:0007669"/>
    <property type="project" value="UniProtKB-KW"/>
</dbReference>
<reference evidence="2 3" key="1">
    <citation type="submission" date="2018-05" db="EMBL/GenBank/DDBJ databases">
        <title>Complete genome sequence of Massilia oculi sp. nov. CCUG 43427T (=DSM 26321T), the type strain of M. oculi, and comparison with genome sequences of other Massilia strains.</title>
        <authorList>
            <person name="Zhu B."/>
        </authorList>
    </citation>
    <scope>NUCLEOTIDE SEQUENCE [LARGE SCALE GENOMIC DNA]</scope>
    <source>
        <strain evidence="2 3">CCUG 43427</strain>
    </source>
</reference>
<accession>A0A2S2DQE5</accession>
<gene>
    <name evidence="2" type="ORF">DIR46_01865</name>
</gene>
<dbReference type="EMBL" id="CP029343">
    <property type="protein sequence ID" value="AWL07584.1"/>
    <property type="molecule type" value="Genomic_DNA"/>
</dbReference>
<dbReference type="SUPFAM" id="SSF53335">
    <property type="entry name" value="S-adenosyl-L-methionine-dependent methyltransferases"/>
    <property type="match status" value="1"/>
</dbReference>
<dbReference type="InterPro" id="IPR029063">
    <property type="entry name" value="SAM-dependent_MTases_sf"/>
</dbReference>
<dbReference type="KEGG" id="mtim:DIR46_01865"/>
<dbReference type="OrthoDB" id="8558926at2"/>
<organism evidence="2 3">
    <name type="scientific">Massilia oculi</name>
    <dbReference type="NCBI Taxonomy" id="945844"/>
    <lineage>
        <taxon>Bacteria</taxon>
        <taxon>Pseudomonadati</taxon>
        <taxon>Pseudomonadota</taxon>
        <taxon>Betaproteobacteria</taxon>
        <taxon>Burkholderiales</taxon>
        <taxon>Oxalobacteraceae</taxon>
        <taxon>Telluria group</taxon>
        <taxon>Massilia</taxon>
    </lineage>
</organism>
<keyword evidence="3" id="KW-1185">Reference proteome</keyword>
<proteinExistence type="predicted"/>
<dbReference type="GO" id="GO:0032259">
    <property type="term" value="P:methylation"/>
    <property type="evidence" value="ECO:0007669"/>
    <property type="project" value="UniProtKB-KW"/>
</dbReference>
<keyword evidence="2" id="KW-0489">Methyltransferase</keyword>
<dbReference type="CDD" id="cd02440">
    <property type="entry name" value="AdoMet_MTases"/>
    <property type="match status" value="1"/>
</dbReference>
<evidence type="ECO:0000313" key="2">
    <source>
        <dbReference type="EMBL" id="AWL07584.1"/>
    </source>
</evidence>
<name>A0A2S2DQE5_9BURK</name>
<evidence type="ECO:0000313" key="3">
    <source>
        <dbReference type="Proteomes" id="UP000245820"/>
    </source>
</evidence>
<dbReference type="InterPro" id="IPR041698">
    <property type="entry name" value="Methyltransf_25"/>
</dbReference>
<protein>
    <submittedName>
        <fullName evidence="2">Methyltransferase</fullName>
    </submittedName>
</protein>
<dbReference type="Gene3D" id="3.40.50.150">
    <property type="entry name" value="Vaccinia Virus protein VP39"/>
    <property type="match status" value="1"/>
</dbReference>
<dbReference type="Pfam" id="PF13649">
    <property type="entry name" value="Methyltransf_25"/>
    <property type="match status" value="1"/>
</dbReference>
<feature type="domain" description="Methyltransferase" evidence="1">
    <location>
        <begin position="45"/>
        <end position="138"/>
    </location>
</feature>